<evidence type="ECO:0000313" key="3">
    <source>
        <dbReference type="Proteomes" id="UP000019140"/>
    </source>
</evidence>
<dbReference type="EMBL" id="AZHX01002094">
    <property type="protein sequence ID" value="ETW97154.1"/>
    <property type="molecule type" value="Genomic_DNA"/>
</dbReference>
<dbReference type="Pfam" id="PF04069">
    <property type="entry name" value="OpuAC"/>
    <property type="match status" value="1"/>
</dbReference>
<comment type="caution">
    <text evidence="2">The sequence shown here is derived from an EMBL/GenBank/DDBJ whole genome shotgun (WGS) entry which is preliminary data.</text>
</comment>
<dbReference type="Proteomes" id="UP000019140">
    <property type="component" value="Unassembled WGS sequence"/>
</dbReference>
<organism evidence="2 3">
    <name type="scientific">Candidatus Entotheonella gemina</name>
    <dbReference type="NCBI Taxonomy" id="1429439"/>
    <lineage>
        <taxon>Bacteria</taxon>
        <taxon>Pseudomonadati</taxon>
        <taxon>Nitrospinota/Tectimicrobiota group</taxon>
        <taxon>Candidatus Tectimicrobiota</taxon>
        <taxon>Candidatus Entotheonellia</taxon>
        <taxon>Candidatus Entotheonellales</taxon>
        <taxon>Candidatus Entotheonellaceae</taxon>
        <taxon>Candidatus Entotheonella</taxon>
    </lineage>
</organism>
<evidence type="ECO:0000313" key="2">
    <source>
        <dbReference type="EMBL" id="ETW97154.1"/>
    </source>
</evidence>
<feature type="domain" description="ABC-type glycine betaine transport system substrate-binding" evidence="1">
    <location>
        <begin position="37"/>
        <end position="94"/>
    </location>
</feature>
<dbReference type="GO" id="GO:0022857">
    <property type="term" value="F:transmembrane transporter activity"/>
    <property type="evidence" value="ECO:0007669"/>
    <property type="project" value="InterPro"/>
</dbReference>
<evidence type="ECO:0000259" key="1">
    <source>
        <dbReference type="Pfam" id="PF04069"/>
    </source>
</evidence>
<sequence>MNSKQDDSSHQADSCWNMILPRESPDWLEKSHVTCAWPDTEVYVAFSASLLKRAPEVAQFLKQVSLTDKLLNAWLFEIGRKGRDPVVVAEEWIKTHPSKVEDWLAGIRH</sequence>
<dbReference type="Gene3D" id="3.40.190.10">
    <property type="entry name" value="Periplasmic binding protein-like II"/>
    <property type="match status" value="1"/>
</dbReference>
<dbReference type="SUPFAM" id="SSF53850">
    <property type="entry name" value="Periplasmic binding protein-like II"/>
    <property type="match status" value="1"/>
</dbReference>
<dbReference type="GO" id="GO:0043190">
    <property type="term" value="C:ATP-binding cassette (ABC) transporter complex"/>
    <property type="evidence" value="ECO:0007669"/>
    <property type="project" value="InterPro"/>
</dbReference>
<dbReference type="InterPro" id="IPR007210">
    <property type="entry name" value="ABC_Gly_betaine_transp_sub-bd"/>
</dbReference>
<dbReference type="HOGENOM" id="CLU_2179041_0_0_7"/>
<keyword evidence="3" id="KW-1185">Reference proteome</keyword>
<name>W4LGW1_9BACT</name>
<gene>
    <name evidence="2" type="ORF">ETSY2_45125</name>
</gene>
<accession>W4LGW1</accession>
<dbReference type="AlphaFoldDB" id="W4LGW1"/>
<protein>
    <recommendedName>
        <fullName evidence="1">ABC-type glycine betaine transport system substrate-binding domain-containing protein</fullName>
    </recommendedName>
</protein>
<reference evidence="2 3" key="1">
    <citation type="journal article" date="2014" name="Nature">
        <title>An environmental bacterial taxon with a large and distinct metabolic repertoire.</title>
        <authorList>
            <person name="Wilson M.C."/>
            <person name="Mori T."/>
            <person name="Ruckert C."/>
            <person name="Uria A.R."/>
            <person name="Helf M.J."/>
            <person name="Takada K."/>
            <person name="Gernert C."/>
            <person name="Steffens U.A."/>
            <person name="Heycke N."/>
            <person name="Schmitt S."/>
            <person name="Rinke C."/>
            <person name="Helfrich E.J."/>
            <person name="Brachmann A.O."/>
            <person name="Gurgui C."/>
            <person name="Wakimoto T."/>
            <person name="Kracht M."/>
            <person name="Crusemann M."/>
            <person name="Hentschel U."/>
            <person name="Abe I."/>
            <person name="Matsunaga S."/>
            <person name="Kalinowski J."/>
            <person name="Takeyama H."/>
            <person name="Piel J."/>
        </authorList>
    </citation>
    <scope>NUCLEOTIDE SEQUENCE [LARGE SCALE GENOMIC DNA]</scope>
    <source>
        <strain evidence="3">TSY2</strain>
    </source>
</reference>
<proteinExistence type="predicted"/>